<feature type="compositionally biased region" description="Acidic residues" evidence="1">
    <location>
        <begin position="580"/>
        <end position="589"/>
    </location>
</feature>
<feature type="region of interest" description="Disordered" evidence="1">
    <location>
        <begin position="414"/>
        <end position="450"/>
    </location>
</feature>
<feature type="compositionally biased region" description="Low complexity" evidence="1">
    <location>
        <begin position="416"/>
        <end position="450"/>
    </location>
</feature>
<name>A0A6A6JW59_WESOR</name>
<keyword evidence="3" id="KW-1185">Reference proteome</keyword>
<feature type="compositionally biased region" description="Polar residues" evidence="1">
    <location>
        <begin position="255"/>
        <end position="264"/>
    </location>
</feature>
<feature type="compositionally biased region" description="Polar residues" evidence="1">
    <location>
        <begin position="510"/>
        <end position="528"/>
    </location>
</feature>
<dbReference type="AlphaFoldDB" id="A0A6A6JW59"/>
<dbReference type="EMBL" id="ML986486">
    <property type="protein sequence ID" value="KAF2279289.1"/>
    <property type="molecule type" value="Genomic_DNA"/>
</dbReference>
<feature type="compositionally biased region" description="Polar residues" evidence="1">
    <location>
        <begin position="565"/>
        <end position="574"/>
    </location>
</feature>
<feature type="compositionally biased region" description="Low complexity" evidence="1">
    <location>
        <begin position="530"/>
        <end position="558"/>
    </location>
</feature>
<feature type="compositionally biased region" description="Gly residues" evidence="1">
    <location>
        <begin position="607"/>
        <end position="616"/>
    </location>
</feature>
<feature type="compositionally biased region" description="Low complexity" evidence="1">
    <location>
        <begin position="595"/>
        <end position="606"/>
    </location>
</feature>
<evidence type="ECO:0000256" key="1">
    <source>
        <dbReference type="SAM" id="MobiDB-lite"/>
    </source>
</evidence>
<feature type="compositionally biased region" description="Low complexity" evidence="1">
    <location>
        <begin position="265"/>
        <end position="283"/>
    </location>
</feature>
<dbReference type="RefSeq" id="XP_033656828.1">
    <property type="nucleotide sequence ID" value="XM_033793423.1"/>
</dbReference>
<accession>A0A6A6JW59</accession>
<evidence type="ECO:0000313" key="3">
    <source>
        <dbReference type="Proteomes" id="UP000800097"/>
    </source>
</evidence>
<proteinExistence type="predicted"/>
<organism evidence="2 3">
    <name type="scientific">Westerdykella ornata</name>
    <dbReference type="NCBI Taxonomy" id="318751"/>
    <lineage>
        <taxon>Eukaryota</taxon>
        <taxon>Fungi</taxon>
        <taxon>Dikarya</taxon>
        <taxon>Ascomycota</taxon>
        <taxon>Pezizomycotina</taxon>
        <taxon>Dothideomycetes</taxon>
        <taxon>Pleosporomycetidae</taxon>
        <taxon>Pleosporales</taxon>
        <taxon>Sporormiaceae</taxon>
        <taxon>Westerdykella</taxon>
    </lineage>
</organism>
<feature type="region of interest" description="Disordered" evidence="1">
    <location>
        <begin position="388"/>
        <end position="407"/>
    </location>
</feature>
<dbReference type="OrthoDB" id="3595619at2759"/>
<gene>
    <name evidence="2" type="ORF">EI97DRAFT_171725</name>
</gene>
<dbReference type="Proteomes" id="UP000800097">
    <property type="component" value="Unassembled WGS sequence"/>
</dbReference>
<feature type="region of interest" description="Disordered" evidence="1">
    <location>
        <begin position="462"/>
        <end position="642"/>
    </location>
</feature>
<sequence>MAHRALPGEQSASWLAMSYGCCAPRRESLDRDDRALLRENGEKEMQICYEQPQIIPPPRAEPIRHRPSTSHSVGRHVSQWVSNGREFATRASSRASSYTLSRPRKSLSRQRLSIGRPSDFRRYDGVDGIQSMLDEASMPVPRRRRSFTPLELSIYLPENRLSPLPDFGDDSWEELQKPPQALIRDRQSLASESSFLIQRKPVASISARDSIHNAAWPPTFTYTTSASPSSLPFLHEEPKQQTTSPIPTPARPTLQRANTQTSIASRSSSRLLSRLPSPSRTRSNTAASLPSLARRATSKSTTETDEDIDAAIRELNTIVEERRAASALAAAEAYRSRNQSPACMHRVPPSPSQHVPAIAPSLRMRVRSETLVEIGSAFSAPLVKDVDKALPTTPGEKGQDRMGTRKLTLYPPGLHQQRQQQQQQKSQVPGGPLTSNPITPTTTTVLTPTTPIQRLGAWIKRSMPGTPVTSSSSAPEKFATSIAASRAQSRQQTPTTTTTTTTLNAPFYSCNPTLPSTTAYTAQSQHRPSTSRSRSRSSSSSSRTATATLASASASTTAHARQESNDTATVTLFSTSTEKDADDDDEEDSIPSTPPLSTHSLSPGPTDGEGGNGGSAGYSPPTPGTLTGEAFAASRGRKGRKKVPEPLVLGLGKEVNVDGVIGVGVGVEVESVRSVASVVDVVSASEGKLQPPKSPHYGILPGMEVPVRNSGSVCNW</sequence>
<evidence type="ECO:0000313" key="2">
    <source>
        <dbReference type="EMBL" id="KAF2279289.1"/>
    </source>
</evidence>
<feature type="region of interest" description="Disordered" evidence="1">
    <location>
        <begin position="227"/>
        <end position="308"/>
    </location>
</feature>
<dbReference type="PROSITE" id="PS51257">
    <property type="entry name" value="PROKAR_LIPOPROTEIN"/>
    <property type="match status" value="1"/>
</dbReference>
<dbReference type="GeneID" id="54546598"/>
<feature type="compositionally biased region" description="Low complexity" evidence="1">
    <location>
        <begin position="493"/>
        <end position="502"/>
    </location>
</feature>
<protein>
    <submittedName>
        <fullName evidence="2">Uncharacterized protein</fullName>
    </submittedName>
</protein>
<feature type="compositionally biased region" description="Polar residues" evidence="1">
    <location>
        <begin position="482"/>
        <end position="492"/>
    </location>
</feature>
<reference evidence="2" key="1">
    <citation type="journal article" date="2020" name="Stud. Mycol.">
        <title>101 Dothideomycetes genomes: a test case for predicting lifestyles and emergence of pathogens.</title>
        <authorList>
            <person name="Haridas S."/>
            <person name="Albert R."/>
            <person name="Binder M."/>
            <person name="Bloem J."/>
            <person name="Labutti K."/>
            <person name="Salamov A."/>
            <person name="Andreopoulos B."/>
            <person name="Baker S."/>
            <person name="Barry K."/>
            <person name="Bills G."/>
            <person name="Bluhm B."/>
            <person name="Cannon C."/>
            <person name="Castanera R."/>
            <person name="Culley D."/>
            <person name="Daum C."/>
            <person name="Ezra D."/>
            <person name="Gonzalez J."/>
            <person name="Henrissat B."/>
            <person name="Kuo A."/>
            <person name="Liang C."/>
            <person name="Lipzen A."/>
            <person name="Lutzoni F."/>
            <person name="Magnuson J."/>
            <person name="Mondo S."/>
            <person name="Nolan M."/>
            <person name="Ohm R."/>
            <person name="Pangilinan J."/>
            <person name="Park H.-J."/>
            <person name="Ramirez L."/>
            <person name="Alfaro M."/>
            <person name="Sun H."/>
            <person name="Tritt A."/>
            <person name="Yoshinaga Y."/>
            <person name="Zwiers L.-H."/>
            <person name="Turgeon B."/>
            <person name="Goodwin S."/>
            <person name="Spatafora J."/>
            <person name="Crous P."/>
            <person name="Grigoriev I."/>
        </authorList>
    </citation>
    <scope>NUCLEOTIDE SEQUENCE</scope>
    <source>
        <strain evidence="2">CBS 379.55</strain>
    </source>
</reference>